<dbReference type="InterPro" id="IPR006623">
    <property type="entry name" value="THEG"/>
</dbReference>
<feature type="compositionally biased region" description="Polar residues" evidence="2">
    <location>
        <begin position="130"/>
        <end position="139"/>
    </location>
</feature>
<organism evidence="3 4">
    <name type="scientific">Pleuronectes platessa</name>
    <name type="common">European plaice</name>
    <dbReference type="NCBI Taxonomy" id="8262"/>
    <lineage>
        <taxon>Eukaryota</taxon>
        <taxon>Metazoa</taxon>
        <taxon>Chordata</taxon>
        <taxon>Craniata</taxon>
        <taxon>Vertebrata</taxon>
        <taxon>Euteleostomi</taxon>
        <taxon>Actinopterygii</taxon>
        <taxon>Neopterygii</taxon>
        <taxon>Teleostei</taxon>
        <taxon>Neoteleostei</taxon>
        <taxon>Acanthomorphata</taxon>
        <taxon>Carangaria</taxon>
        <taxon>Pleuronectiformes</taxon>
        <taxon>Pleuronectoidei</taxon>
        <taxon>Pleuronectidae</taxon>
        <taxon>Pleuronectes</taxon>
    </lineage>
</organism>
<evidence type="ECO:0000256" key="1">
    <source>
        <dbReference type="ARBA" id="ARBA00022737"/>
    </source>
</evidence>
<accession>A0A9N7VQ06</accession>
<dbReference type="SMART" id="SM00705">
    <property type="entry name" value="THEG"/>
    <property type="match status" value="4"/>
</dbReference>
<evidence type="ECO:0000256" key="2">
    <source>
        <dbReference type="SAM" id="MobiDB-lite"/>
    </source>
</evidence>
<gene>
    <name evidence="3" type="ORF">PLEPLA_LOCUS42285</name>
</gene>
<evidence type="ECO:0008006" key="5">
    <source>
        <dbReference type="Google" id="ProtNLM"/>
    </source>
</evidence>
<dbReference type="AlphaFoldDB" id="A0A9N7VQ06"/>
<dbReference type="Proteomes" id="UP001153269">
    <property type="component" value="Unassembled WGS sequence"/>
</dbReference>
<proteinExistence type="predicted"/>
<dbReference type="EMBL" id="CADEAL010004215">
    <property type="protein sequence ID" value="CAB1454519.1"/>
    <property type="molecule type" value="Genomic_DNA"/>
</dbReference>
<dbReference type="PANTHER" id="PTHR15901:SF16">
    <property type="entry name" value="TESTICULAR HAPLOID EXPRESSED GENE PROTEIN"/>
    <property type="match status" value="1"/>
</dbReference>
<protein>
    <recommendedName>
        <fullName evidence="5">Testicular haploid expressed gene protein-like</fullName>
    </recommendedName>
</protein>
<keyword evidence="1" id="KW-0677">Repeat</keyword>
<comment type="caution">
    <text evidence="3">The sequence shown here is derived from an EMBL/GenBank/DDBJ whole genome shotgun (WGS) entry which is preliminary data.</text>
</comment>
<name>A0A9N7VQ06_PLEPL</name>
<dbReference type="GO" id="GO:0007283">
    <property type="term" value="P:spermatogenesis"/>
    <property type="evidence" value="ECO:0007669"/>
    <property type="project" value="TreeGrafter"/>
</dbReference>
<sequence>MATRTHKLAQPKANRLSYPDRRSVYWLDELPPERTGPHTKIHLTPRWSELCRSKKLHTQVTLSPIWEVSEWALRAVPSKRLCSLAQPRAPAAGWEPECPLLVPLNRATQTAVATARVSRLAQPKRRQVHENSGNKSKPVSLTHLPCRASAHTELLSTPKQEHRGFEGGRSVCWPVSRAARSFVAGERLLELSVPKARKALFQGYDPYVVSRAARSASPSPRIQELSLPLPRKCSSK</sequence>
<evidence type="ECO:0000313" key="3">
    <source>
        <dbReference type="EMBL" id="CAB1454519.1"/>
    </source>
</evidence>
<dbReference type="InterPro" id="IPR042401">
    <property type="entry name" value="SPMAP2-like"/>
</dbReference>
<reference evidence="3" key="1">
    <citation type="submission" date="2020-03" db="EMBL/GenBank/DDBJ databases">
        <authorList>
            <person name="Weist P."/>
        </authorList>
    </citation>
    <scope>NUCLEOTIDE SEQUENCE</scope>
</reference>
<evidence type="ECO:0000313" key="4">
    <source>
        <dbReference type="Proteomes" id="UP001153269"/>
    </source>
</evidence>
<feature type="region of interest" description="Disordered" evidence="2">
    <location>
        <begin position="213"/>
        <end position="236"/>
    </location>
</feature>
<keyword evidence="4" id="KW-1185">Reference proteome</keyword>
<dbReference type="PANTHER" id="PTHR15901">
    <property type="entry name" value="TESTICULAR HAPLOID EXPRESSED GENE PROTEIN"/>
    <property type="match status" value="1"/>
</dbReference>
<feature type="region of interest" description="Disordered" evidence="2">
    <location>
        <begin position="119"/>
        <end position="142"/>
    </location>
</feature>
<dbReference type="Pfam" id="PF14912">
    <property type="entry name" value="THEG"/>
    <property type="match status" value="4"/>
</dbReference>